<sequence>MQCVRLRRPSSYKAAIPGSRFPMLDHAKTARPKSGRQAVYSIRHALAALHDLLFRHRFTGNCVVAIDANGDPAATMIDTEKDVLAGAEAGEFEHRVSDLHPWKGDSLTVVMQCVRWCCLLENNRNSRALFGTGSAWFKIGVSHEQLLG</sequence>
<organism evidence="1 2">
    <name type="scientific">Paraburkholderia dioscoreae</name>
    <dbReference type="NCBI Taxonomy" id="2604047"/>
    <lineage>
        <taxon>Bacteria</taxon>
        <taxon>Pseudomonadati</taxon>
        <taxon>Pseudomonadota</taxon>
        <taxon>Betaproteobacteria</taxon>
        <taxon>Burkholderiales</taxon>
        <taxon>Burkholderiaceae</taxon>
        <taxon>Paraburkholderia</taxon>
    </lineage>
</organism>
<protein>
    <submittedName>
        <fullName evidence="1">Uncharacterized protein</fullName>
    </submittedName>
</protein>
<dbReference type="KEGG" id="pdio:PDMSB3_2898.1"/>
<dbReference type="EMBL" id="LR699554">
    <property type="protein sequence ID" value="VVD34182.1"/>
    <property type="molecule type" value="Genomic_DNA"/>
</dbReference>
<evidence type="ECO:0000313" key="1">
    <source>
        <dbReference type="EMBL" id="VVD34182.1"/>
    </source>
</evidence>
<proteinExistence type="predicted"/>
<evidence type="ECO:0000313" key="2">
    <source>
        <dbReference type="Proteomes" id="UP000325811"/>
    </source>
</evidence>
<dbReference type="AlphaFoldDB" id="A0A5Q4ZVS5"/>
<reference evidence="1 2" key="1">
    <citation type="submission" date="2019-08" db="EMBL/GenBank/DDBJ databases">
        <authorList>
            <person name="Herpell B J."/>
        </authorList>
    </citation>
    <scope>NUCLEOTIDE SEQUENCE [LARGE SCALE GENOMIC DNA]</scope>
    <source>
        <strain evidence="2">Msb3</strain>
    </source>
</reference>
<gene>
    <name evidence="1" type="ORF">PDMSB3_2898</name>
</gene>
<dbReference type="Proteomes" id="UP000325811">
    <property type="component" value="Chromosome II"/>
</dbReference>
<keyword evidence="2" id="KW-1185">Reference proteome</keyword>
<accession>A0A5Q4ZVS5</accession>
<name>A0A5Q4ZVS5_9BURK</name>